<gene>
    <name evidence="2" type="ORF">H072_305</name>
</gene>
<keyword evidence="1" id="KW-1133">Transmembrane helix</keyword>
<reference evidence="2 3" key="1">
    <citation type="journal article" date="2013" name="PLoS Genet.">
        <title>Genomic mechanisms accounting for the adaptation to parasitism in nematode-trapping fungi.</title>
        <authorList>
            <person name="Meerupati T."/>
            <person name="Andersson K.M."/>
            <person name="Friman E."/>
            <person name="Kumar D."/>
            <person name="Tunlid A."/>
            <person name="Ahren D."/>
        </authorList>
    </citation>
    <scope>NUCLEOTIDE SEQUENCE [LARGE SCALE GENOMIC DNA]</scope>
    <source>
        <strain evidence="2 3">CBS 200.50</strain>
    </source>
</reference>
<evidence type="ECO:0000256" key="1">
    <source>
        <dbReference type="SAM" id="Phobius"/>
    </source>
</evidence>
<comment type="caution">
    <text evidence="2">The sequence shown here is derived from an EMBL/GenBank/DDBJ whole genome shotgun (WGS) entry which is preliminary data.</text>
</comment>
<keyword evidence="3" id="KW-1185">Reference proteome</keyword>
<dbReference type="Proteomes" id="UP000015100">
    <property type="component" value="Unassembled WGS sequence"/>
</dbReference>
<evidence type="ECO:0000313" key="2">
    <source>
        <dbReference type="EMBL" id="EPS45770.1"/>
    </source>
</evidence>
<dbReference type="AlphaFoldDB" id="S8AS13"/>
<dbReference type="EMBL" id="AQGS01000003">
    <property type="protein sequence ID" value="EPS45770.1"/>
    <property type="molecule type" value="Genomic_DNA"/>
</dbReference>
<proteinExistence type="predicted"/>
<feature type="transmembrane region" description="Helical" evidence="1">
    <location>
        <begin position="501"/>
        <end position="522"/>
    </location>
</feature>
<keyword evidence="1" id="KW-0812">Transmembrane</keyword>
<dbReference type="OrthoDB" id="5315206at2759"/>
<dbReference type="OMA" id="NISHIFC"/>
<evidence type="ECO:0000313" key="3">
    <source>
        <dbReference type="Proteomes" id="UP000015100"/>
    </source>
</evidence>
<protein>
    <submittedName>
        <fullName evidence="2">Uncharacterized protein</fullName>
    </submittedName>
</protein>
<dbReference type="HOGENOM" id="CLU_462324_0_0_1"/>
<name>S8AS13_DACHA</name>
<reference evidence="3" key="2">
    <citation type="submission" date="2013-04" db="EMBL/GenBank/DDBJ databases">
        <title>Genomic mechanisms accounting for the adaptation to parasitism in nematode-trapping fungi.</title>
        <authorList>
            <person name="Ahren D.G."/>
        </authorList>
    </citation>
    <scope>NUCLEOTIDE SEQUENCE [LARGE SCALE GENOMIC DNA]</scope>
    <source>
        <strain evidence="3">CBS 200.50</strain>
    </source>
</reference>
<keyword evidence="1" id="KW-0472">Membrane</keyword>
<organism evidence="2 3">
    <name type="scientific">Dactylellina haptotyla (strain CBS 200.50)</name>
    <name type="common">Nematode-trapping fungus</name>
    <name type="synonym">Monacrosporium haptotylum</name>
    <dbReference type="NCBI Taxonomy" id="1284197"/>
    <lineage>
        <taxon>Eukaryota</taxon>
        <taxon>Fungi</taxon>
        <taxon>Dikarya</taxon>
        <taxon>Ascomycota</taxon>
        <taxon>Pezizomycotina</taxon>
        <taxon>Orbiliomycetes</taxon>
        <taxon>Orbiliales</taxon>
        <taxon>Orbiliaceae</taxon>
        <taxon>Dactylellina</taxon>
    </lineage>
</organism>
<sequence>MLFFTCFGALVWSLFVSLILTNISHIFCYALSEKFYKDYVEAQAQLRGGSIYAWDPIRERQLVPVLPRCTAEHEGSDSPWLCRLEYTAAKVPNTLPEATNPEQLAQDETIPTWWTVQVSASTSVVTLTVTITETSTRIARSPQISEYQQSSAFMSSPRNFVDTNKAGDLMTRDIRDIKGLTRSDQTYINREDFRPSELDPGVSQAHGSLYYNTKTFMEMIFQHSANVDSVMASATLSLSYDPFYKVLFITANETGSINTWTTSTSMNVVNISPFPLGPMHVKNWVIRGYSGAVDEFESICHNVHLFKLSETARSVVTDGFPVTTGFAQNINAEGTFYGYAGYDSATAAWNAIWGPYDEGRRCLPVSINFTGIDGSHSYQITEAWTLLQPFSGTNEADVLKKIAVDGLEMIASRLSSWNYAQRWPTPTDELGIRATQNEADTGATSTRPMPRQVTTVIAAVTETVRVTATHTNTLIPKSLFGRTTNIFASTERGLARSRNRILLGFLVVLGTVLSALCIIRFIMWYHENFHTNEQQSDPIPRPIPRSTKFNIFRRAKVRKASGSQIVDSTSLLSTRNRANKSSFETIELND</sequence>
<accession>S8AS13</accession>